<keyword evidence="2" id="KW-1003">Cell membrane</keyword>
<keyword evidence="9" id="KW-0325">Glycoprotein</keyword>
<dbReference type="PANTHER" id="PTHR25466">
    <property type="entry name" value="T-LYMPHOCYTE ACTIVATION ANTIGEN"/>
    <property type="match status" value="1"/>
</dbReference>
<dbReference type="Pfam" id="PF07686">
    <property type="entry name" value="V-set"/>
    <property type="match status" value="4"/>
</dbReference>
<dbReference type="AlphaFoldDB" id="A0AAD7RTB3"/>
<dbReference type="GO" id="GO:0007166">
    <property type="term" value="P:cell surface receptor signaling pathway"/>
    <property type="evidence" value="ECO:0007669"/>
    <property type="project" value="TreeGrafter"/>
</dbReference>
<dbReference type="Proteomes" id="UP001221898">
    <property type="component" value="Unassembled WGS sequence"/>
</dbReference>
<evidence type="ECO:0000256" key="8">
    <source>
        <dbReference type="ARBA" id="ARBA00023170"/>
    </source>
</evidence>
<dbReference type="GO" id="GO:0031295">
    <property type="term" value="P:T cell costimulation"/>
    <property type="evidence" value="ECO:0007669"/>
    <property type="project" value="TreeGrafter"/>
</dbReference>
<keyword evidence="15" id="KW-1185">Reference proteome</keyword>
<evidence type="ECO:0000256" key="12">
    <source>
        <dbReference type="SAM" id="Phobius"/>
    </source>
</evidence>
<proteinExistence type="predicted"/>
<sequence length="542" mass="59967">MAHLKLEHLSPSSVSSAHTLSVSLGQSVTLLCEGEANRPTEWRFKQEEDVQRQSVMLRDGGVTPGPGFKERVKFCESENPKNCSITLGPVEFNDGGVYECKALHTDHFFSDVRLQVLVPSQVFVVLGQPVSLPCYGNIHKQIRSDELHIQWQKDGQDVYKHQNSKTTYGPGFENGVSVSLDRAPHGDLSLTIKEARLSDQGEYRCIYNIQKENGQPSLVHLNVTALDAPANHALIERREKPTGELTSSVSSAHTLSVSLGQSVTLLCEGEANRPTEWRFKQEEDVQRQSVMLRDGGVTPGPGFKERVKFCESENPKNCSITLGPVEFNDGGVYECKALHTDHFFSDVRLQVLVPSQVFVVLGQPVSLPCYGNIHKQIRSDELHIQWQKDGQDVYKHQNSKTTYGPGFENGVSVSLDRAPHGDLSLTIKEARLSDQGEYRCIYNIQKENGQPSLVHLNVTVIPPPDSSLSGGAVAGIVVGLLFVTVIITIAMKNQRMPGWRAISSRDAKANEENDTNSRGQNTMFPNDPSVPEPRLVPETQLV</sequence>
<reference evidence="14" key="1">
    <citation type="journal article" date="2023" name="Science">
        <title>Genome structures resolve the early diversification of teleost fishes.</title>
        <authorList>
            <person name="Parey E."/>
            <person name="Louis A."/>
            <person name="Montfort J."/>
            <person name="Bouchez O."/>
            <person name="Roques C."/>
            <person name="Iampietro C."/>
            <person name="Lluch J."/>
            <person name="Castinel A."/>
            <person name="Donnadieu C."/>
            <person name="Desvignes T."/>
            <person name="Floi Bucao C."/>
            <person name="Jouanno E."/>
            <person name="Wen M."/>
            <person name="Mejri S."/>
            <person name="Dirks R."/>
            <person name="Jansen H."/>
            <person name="Henkel C."/>
            <person name="Chen W.J."/>
            <person name="Zahm M."/>
            <person name="Cabau C."/>
            <person name="Klopp C."/>
            <person name="Thompson A.W."/>
            <person name="Robinson-Rechavi M."/>
            <person name="Braasch I."/>
            <person name="Lecointre G."/>
            <person name="Bobe J."/>
            <person name="Postlethwait J.H."/>
            <person name="Berthelot C."/>
            <person name="Roest Crollius H."/>
            <person name="Guiguen Y."/>
        </authorList>
    </citation>
    <scope>NUCLEOTIDE SEQUENCE</scope>
    <source>
        <strain evidence="14">NC1722</strain>
    </source>
</reference>
<keyword evidence="5 12" id="KW-1133">Transmembrane helix</keyword>
<dbReference type="SMART" id="SM00409">
    <property type="entry name" value="IG"/>
    <property type="match status" value="4"/>
</dbReference>
<dbReference type="InterPro" id="IPR013106">
    <property type="entry name" value="Ig_V-set"/>
</dbReference>
<dbReference type="EMBL" id="JAINUG010000177">
    <property type="protein sequence ID" value="KAJ8389857.1"/>
    <property type="molecule type" value="Genomic_DNA"/>
</dbReference>
<keyword evidence="3 12" id="KW-0812">Transmembrane</keyword>
<evidence type="ECO:0000256" key="1">
    <source>
        <dbReference type="ARBA" id="ARBA00004251"/>
    </source>
</evidence>
<feature type="domain" description="Ig-like" evidence="13">
    <location>
        <begin position="362"/>
        <end position="440"/>
    </location>
</feature>
<evidence type="ECO:0000256" key="11">
    <source>
        <dbReference type="SAM" id="MobiDB-lite"/>
    </source>
</evidence>
<evidence type="ECO:0000259" key="13">
    <source>
        <dbReference type="PROSITE" id="PS50835"/>
    </source>
</evidence>
<feature type="domain" description="Ig-like" evidence="13">
    <location>
        <begin position="127"/>
        <end position="205"/>
    </location>
</feature>
<keyword evidence="4" id="KW-0732">Signal</keyword>
<dbReference type="GO" id="GO:0042130">
    <property type="term" value="P:negative regulation of T cell proliferation"/>
    <property type="evidence" value="ECO:0007669"/>
    <property type="project" value="TreeGrafter"/>
</dbReference>
<dbReference type="PANTHER" id="PTHR25466:SF11">
    <property type="entry name" value="GALECTIN 17-RELATED"/>
    <property type="match status" value="1"/>
</dbReference>
<dbReference type="InterPro" id="IPR013783">
    <property type="entry name" value="Ig-like_fold"/>
</dbReference>
<dbReference type="InterPro" id="IPR036179">
    <property type="entry name" value="Ig-like_dom_sf"/>
</dbReference>
<dbReference type="Gene3D" id="2.60.40.10">
    <property type="entry name" value="Immunoglobulins"/>
    <property type="match status" value="4"/>
</dbReference>
<comment type="subcellular location">
    <subcellularLocation>
        <location evidence="1">Cell membrane</location>
        <topology evidence="1">Single-pass type I membrane protein</topology>
    </subcellularLocation>
</comment>
<feature type="domain" description="Ig-like" evidence="13">
    <location>
        <begin position="11"/>
        <end position="104"/>
    </location>
</feature>
<keyword evidence="8" id="KW-0675">Receptor</keyword>
<feature type="transmembrane region" description="Helical" evidence="12">
    <location>
        <begin position="468"/>
        <end position="490"/>
    </location>
</feature>
<dbReference type="GO" id="GO:0006955">
    <property type="term" value="P:immune response"/>
    <property type="evidence" value="ECO:0007669"/>
    <property type="project" value="TreeGrafter"/>
</dbReference>
<dbReference type="InterPro" id="IPR003598">
    <property type="entry name" value="Ig_sub2"/>
</dbReference>
<keyword evidence="10" id="KW-0393">Immunoglobulin domain</keyword>
<dbReference type="PROSITE" id="PS50835">
    <property type="entry name" value="IG_LIKE"/>
    <property type="match status" value="4"/>
</dbReference>
<evidence type="ECO:0000256" key="4">
    <source>
        <dbReference type="ARBA" id="ARBA00022729"/>
    </source>
</evidence>
<evidence type="ECO:0000256" key="3">
    <source>
        <dbReference type="ARBA" id="ARBA00022692"/>
    </source>
</evidence>
<dbReference type="GO" id="GO:0071222">
    <property type="term" value="P:cellular response to lipopolysaccharide"/>
    <property type="evidence" value="ECO:0007669"/>
    <property type="project" value="TreeGrafter"/>
</dbReference>
<evidence type="ECO:0000256" key="5">
    <source>
        <dbReference type="ARBA" id="ARBA00022989"/>
    </source>
</evidence>
<dbReference type="GO" id="GO:0042102">
    <property type="term" value="P:positive regulation of T cell proliferation"/>
    <property type="evidence" value="ECO:0007669"/>
    <property type="project" value="TreeGrafter"/>
</dbReference>
<keyword evidence="6 12" id="KW-0472">Membrane</keyword>
<evidence type="ECO:0000256" key="10">
    <source>
        <dbReference type="ARBA" id="ARBA00023319"/>
    </source>
</evidence>
<accession>A0AAD7RTB3</accession>
<comment type="caution">
    <text evidence="14">The sequence shown here is derived from an EMBL/GenBank/DDBJ whole genome shotgun (WGS) entry which is preliminary data.</text>
</comment>
<dbReference type="SUPFAM" id="SSF48726">
    <property type="entry name" value="Immunoglobulin"/>
    <property type="match status" value="4"/>
</dbReference>
<dbReference type="InterPro" id="IPR007110">
    <property type="entry name" value="Ig-like_dom"/>
</dbReference>
<evidence type="ECO:0000256" key="6">
    <source>
        <dbReference type="ARBA" id="ARBA00023136"/>
    </source>
</evidence>
<dbReference type="GO" id="GO:0009897">
    <property type="term" value="C:external side of plasma membrane"/>
    <property type="evidence" value="ECO:0007669"/>
    <property type="project" value="TreeGrafter"/>
</dbReference>
<evidence type="ECO:0000313" key="14">
    <source>
        <dbReference type="EMBL" id="KAJ8389857.1"/>
    </source>
</evidence>
<organism evidence="14 15">
    <name type="scientific">Aldrovandia affinis</name>
    <dbReference type="NCBI Taxonomy" id="143900"/>
    <lineage>
        <taxon>Eukaryota</taxon>
        <taxon>Metazoa</taxon>
        <taxon>Chordata</taxon>
        <taxon>Craniata</taxon>
        <taxon>Vertebrata</taxon>
        <taxon>Euteleostomi</taxon>
        <taxon>Actinopterygii</taxon>
        <taxon>Neopterygii</taxon>
        <taxon>Teleostei</taxon>
        <taxon>Notacanthiformes</taxon>
        <taxon>Halosauridae</taxon>
        <taxon>Aldrovandia</taxon>
    </lineage>
</organism>
<dbReference type="SMART" id="SM00406">
    <property type="entry name" value="IGv"/>
    <property type="match status" value="4"/>
</dbReference>
<gene>
    <name evidence="14" type="ORF">AAFF_G00113260</name>
</gene>
<protein>
    <recommendedName>
        <fullName evidence="13">Ig-like domain-containing protein</fullName>
    </recommendedName>
</protein>
<evidence type="ECO:0000256" key="7">
    <source>
        <dbReference type="ARBA" id="ARBA00023157"/>
    </source>
</evidence>
<dbReference type="SMART" id="SM00408">
    <property type="entry name" value="IGc2"/>
    <property type="match status" value="4"/>
</dbReference>
<feature type="region of interest" description="Disordered" evidence="11">
    <location>
        <begin position="505"/>
        <end position="542"/>
    </location>
</feature>
<evidence type="ECO:0000256" key="2">
    <source>
        <dbReference type="ARBA" id="ARBA00022475"/>
    </source>
</evidence>
<feature type="domain" description="Ig-like" evidence="13">
    <location>
        <begin position="241"/>
        <end position="339"/>
    </location>
</feature>
<keyword evidence="7" id="KW-1015">Disulfide bond</keyword>
<name>A0AAD7RTB3_9TELE</name>
<dbReference type="InterPro" id="IPR003599">
    <property type="entry name" value="Ig_sub"/>
</dbReference>
<evidence type="ECO:0000256" key="9">
    <source>
        <dbReference type="ARBA" id="ARBA00023180"/>
    </source>
</evidence>
<evidence type="ECO:0000313" key="15">
    <source>
        <dbReference type="Proteomes" id="UP001221898"/>
    </source>
</evidence>
<dbReference type="InterPro" id="IPR051713">
    <property type="entry name" value="T-cell_Activation_Regulation"/>
</dbReference>